<organism evidence="2 3">
    <name type="scientific">Cyclobacterium lianum</name>
    <dbReference type="NCBI Taxonomy" id="388280"/>
    <lineage>
        <taxon>Bacteria</taxon>
        <taxon>Pseudomonadati</taxon>
        <taxon>Bacteroidota</taxon>
        <taxon>Cytophagia</taxon>
        <taxon>Cytophagales</taxon>
        <taxon>Cyclobacteriaceae</taxon>
        <taxon>Cyclobacterium</taxon>
    </lineage>
</organism>
<keyword evidence="2" id="KW-0489">Methyltransferase</keyword>
<dbReference type="AlphaFoldDB" id="A0A1M7JUZ3"/>
<dbReference type="InterPro" id="IPR013216">
    <property type="entry name" value="Methyltransf_11"/>
</dbReference>
<evidence type="ECO:0000313" key="2">
    <source>
        <dbReference type="EMBL" id="SHM56721.1"/>
    </source>
</evidence>
<dbReference type="Gene3D" id="3.40.50.150">
    <property type="entry name" value="Vaccinia Virus protein VP39"/>
    <property type="match status" value="1"/>
</dbReference>
<protein>
    <submittedName>
        <fullName evidence="2">Methyltransferase domain-containing protein</fullName>
    </submittedName>
</protein>
<sequence>MGQEKIKILDVGGTENFWTNHNFLLPDRVSITLLNLEKEKTRQENICSLSGTATDLSQFADKSFDLVFSNSVIEHLHNYENQKKMAEEIRRVGKKYFVQTPNKYFFLEPHYALPLFQFFPSSLAFLILTKTKLSRMQKWDPDFARAYLQEIRLLSYGEMKTFFPDSDIYFEKFFGLNKSFVFHTLGANKKPGLAGPFVSN</sequence>
<name>A0A1M7JUZ3_9BACT</name>
<dbReference type="EMBL" id="FRCY01000002">
    <property type="protein sequence ID" value="SHM56721.1"/>
    <property type="molecule type" value="Genomic_DNA"/>
</dbReference>
<evidence type="ECO:0000313" key="3">
    <source>
        <dbReference type="Proteomes" id="UP000184513"/>
    </source>
</evidence>
<dbReference type="Proteomes" id="UP000184513">
    <property type="component" value="Unassembled WGS sequence"/>
</dbReference>
<dbReference type="STRING" id="388280.SAMN04488057_102167"/>
<keyword evidence="3" id="KW-1185">Reference proteome</keyword>
<proteinExistence type="predicted"/>
<dbReference type="Pfam" id="PF08241">
    <property type="entry name" value="Methyltransf_11"/>
    <property type="match status" value="1"/>
</dbReference>
<dbReference type="CDD" id="cd02440">
    <property type="entry name" value="AdoMet_MTases"/>
    <property type="match status" value="1"/>
</dbReference>
<gene>
    <name evidence="2" type="ORF">SAMN04488057_102167</name>
</gene>
<accession>A0A1M7JUZ3</accession>
<dbReference type="SUPFAM" id="SSF53335">
    <property type="entry name" value="S-adenosyl-L-methionine-dependent methyltransferases"/>
    <property type="match status" value="1"/>
</dbReference>
<reference evidence="2 3" key="1">
    <citation type="submission" date="2016-11" db="EMBL/GenBank/DDBJ databases">
        <authorList>
            <person name="Jaros S."/>
            <person name="Januszkiewicz K."/>
            <person name="Wedrychowicz H."/>
        </authorList>
    </citation>
    <scope>NUCLEOTIDE SEQUENCE [LARGE SCALE GENOMIC DNA]</scope>
    <source>
        <strain evidence="2 3">CGMCC 1.6102</strain>
    </source>
</reference>
<evidence type="ECO:0000259" key="1">
    <source>
        <dbReference type="Pfam" id="PF08241"/>
    </source>
</evidence>
<dbReference type="GO" id="GO:0032259">
    <property type="term" value="P:methylation"/>
    <property type="evidence" value="ECO:0007669"/>
    <property type="project" value="UniProtKB-KW"/>
</dbReference>
<keyword evidence="2" id="KW-0808">Transferase</keyword>
<dbReference type="InterPro" id="IPR029063">
    <property type="entry name" value="SAM-dependent_MTases_sf"/>
</dbReference>
<feature type="domain" description="Methyltransferase type 11" evidence="1">
    <location>
        <begin position="34"/>
        <end position="94"/>
    </location>
</feature>
<dbReference type="GO" id="GO:0008757">
    <property type="term" value="F:S-adenosylmethionine-dependent methyltransferase activity"/>
    <property type="evidence" value="ECO:0007669"/>
    <property type="project" value="InterPro"/>
</dbReference>